<proteinExistence type="predicted"/>
<dbReference type="NCBIfam" id="NF006829">
    <property type="entry name" value="PRK09352.1"/>
    <property type="match status" value="1"/>
</dbReference>
<keyword evidence="1" id="KW-0808">Transferase</keyword>
<protein>
    <submittedName>
        <fullName evidence="5">Ketoacyl-ACP synthase III</fullName>
    </submittedName>
</protein>
<dbReference type="Gene3D" id="3.40.47.10">
    <property type="match status" value="1"/>
</dbReference>
<keyword evidence="6" id="KW-1185">Reference proteome</keyword>
<gene>
    <name evidence="5" type="ORF">GCM10009768_21720</name>
</gene>
<dbReference type="CDD" id="cd00830">
    <property type="entry name" value="KAS_III"/>
    <property type="match status" value="1"/>
</dbReference>
<dbReference type="Pfam" id="PF08545">
    <property type="entry name" value="ACP_syn_III"/>
    <property type="match status" value="1"/>
</dbReference>
<evidence type="ECO:0000256" key="1">
    <source>
        <dbReference type="ARBA" id="ARBA00022679"/>
    </source>
</evidence>
<name>A0ABP4XXX8_9MICO</name>
<dbReference type="PANTHER" id="PTHR34069">
    <property type="entry name" value="3-OXOACYL-[ACYL-CARRIER-PROTEIN] SYNTHASE 3"/>
    <property type="match status" value="1"/>
</dbReference>
<keyword evidence="2" id="KW-0012">Acyltransferase</keyword>
<feature type="domain" description="Beta-ketoacyl-[acyl-carrier-protein] synthase III C-terminal" evidence="3">
    <location>
        <begin position="220"/>
        <end position="309"/>
    </location>
</feature>
<dbReference type="PANTHER" id="PTHR34069:SF2">
    <property type="entry name" value="BETA-KETOACYL-[ACYL-CARRIER-PROTEIN] SYNTHASE III"/>
    <property type="match status" value="1"/>
</dbReference>
<evidence type="ECO:0000256" key="2">
    <source>
        <dbReference type="ARBA" id="ARBA00023315"/>
    </source>
</evidence>
<dbReference type="Proteomes" id="UP001500851">
    <property type="component" value="Unassembled WGS sequence"/>
</dbReference>
<dbReference type="SUPFAM" id="SSF53901">
    <property type="entry name" value="Thiolase-like"/>
    <property type="match status" value="1"/>
</dbReference>
<dbReference type="InterPro" id="IPR016039">
    <property type="entry name" value="Thiolase-like"/>
</dbReference>
<evidence type="ECO:0000313" key="6">
    <source>
        <dbReference type="Proteomes" id="UP001500851"/>
    </source>
</evidence>
<sequence length="312" mass="32643">MRGSRLLGLGHFQPERIVTNDDIAAMVETNDEWIRSRTGIRERRIIGESDSVLSMAVAAARMAMDDAGVARVDLVVLASTTSEHRSPNAAGRVVAELGLDGAAAVDINTACSGFEYALGIAEQAVRTGSADTALVIGAEALSAFTDWTDRSTCVLTADGAGAVVVGVSDEPRISPVVWGTVPGLTEAVRIDGAPQLFSQDGRKIMRWALTGAAPIAERILDTAGVNAREIDVFALHQANLRIIEPLTDALGASAQQIVIRDIEESGNTSAASVPLGLSKAWHRGELPRGGTVLLFGFGGGFAYAGQVAELPE</sequence>
<dbReference type="InterPro" id="IPR013747">
    <property type="entry name" value="ACP_syn_III_C"/>
</dbReference>
<dbReference type="Pfam" id="PF08541">
    <property type="entry name" value="ACP_syn_III_C"/>
    <property type="match status" value="1"/>
</dbReference>
<accession>A0ABP4XXX8</accession>
<feature type="domain" description="Beta-ketoacyl-[acyl-carrier-protein] synthase III N-terminal" evidence="4">
    <location>
        <begin position="106"/>
        <end position="180"/>
    </location>
</feature>
<dbReference type="EMBL" id="BAAAOB010000002">
    <property type="protein sequence ID" value="GAA1792375.1"/>
    <property type="molecule type" value="Genomic_DNA"/>
</dbReference>
<comment type="caution">
    <text evidence="5">The sequence shown here is derived from an EMBL/GenBank/DDBJ whole genome shotgun (WGS) entry which is preliminary data.</text>
</comment>
<reference evidence="6" key="1">
    <citation type="journal article" date="2019" name="Int. J. Syst. Evol. Microbiol.">
        <title>The Global Catalogue of Microorganisms (GCM) 10K type strain sequencing project: providing services to taxonomists for standard genome sequencing and annotation.</title>
        <authorList>
            <consortium name="The Broad Institute Genomics Platform"/>
            <consortium name="The Broad Institute Genome Sequencing Center for Infectious Disease"/>
            <person name="Wu L."/>
            <person name="Ma J."/>
        </authorList>
    </citation>
    <scope>NUCLEOTIDE SEQUENCE [LARGE SCALE GENOMIC DNA]</scope>
    <source>
        <strain evidence="6">JCM 14736</strain>
    </source>
</reference>
<evidence type="ECO:0000259" key="3">
    <source>
        <dbReference type="Pfam" id="PF08541"/>
    </source>
</evidence>
<evidence type="ECO:0000313" key="5">
    <source>
        <dbReference type="EMBL" id="GAA1792375.1"/>
    </source>
</evidence>
<dbReference type="InterPro" id="IPR013751">
    <property type="entry name" value="ACP_syn_III_N"/>
</dbReference>
<evidence type="ECO:0000259" key="4">
    <source>
        <dbReference type="Pfam" id="PF08545"/>
    </source>
</evidence>
<organism evidence="5 6">
    <name type="scientific">Leucobacter iarius</name>
    <dbReference type="NCBI Taxonomy" id="333963"/>
    <lineage>
        <taxon>Bacteria</taxon>
        <taxon>Bacillati</taxon>
        <taxon>Actinomycetota</taxon>
        <taxon>Actinomycetes</taxon>
        <taxon>Micrococcales</taxon>
        <taxon>Microbacteriaceae</taxon>
        <taxon>Leucobacter</taxon>
    </lineage>
</organism>